<organism evidence="4">
    <name type="scientific">Streptomyces haneummycinicus</name>
    <dbReference type="NCBI Taxonomy" id="3074435"/>
    <lineage>
        <taxon>Bacteria</taxon>
        <taxon>Bacillati</taxon>
        <taxon>Actinomycetota</taxon>
        <taxon>Actinomycetes</taxon>
        <taxon>Kitasatosporales</taxon>
        <taxon>Streptomycetaceae</taxon>
        <taxon>Streptomyces</taxon>
    </lineage>
</organism>
<evidence type="ECO:0000259" key="3">
    <source>
        <dbReference type="Pfam" id="PF11897"/>
    </source>
</evidence>
<dbReference type="SUPFAM" id="SSF53756">
    <property type="entry name" value="UDP-Glycosyltransferase/glycogen phosphorylase"/>
    <property type="match status" value="1"/>
</dbReference>
<dbReference type="Gene3D" id="3.40.50.2000">
    <property type="entry name" value="Glycogen Phosphorylase B"/>
    <property type="match status" value="1"/>
</dbReference>
<feature type="compositionally biased region" description="Low complexity" evidence="2">
    <location>
        <begin position="216"/>
        <end position="234"/>
    </location>
</feature>
<evidence type="ECO:0000313" key="4">
    <source>
        <dbReference type="EMBL" id="BFO15421.1"/>
    </source>
</evidence>
<reference evidence="4" key="2">
    <citation type="submission" date="2024-07" db="EMBL/GenBank/DDBJ databases">
        <title>Streptomyces haneummycinica sp. nov., a new antibiotic-producing actinobacterium isolated from marine sediment.</title>
        <authorList>
            <person name="Uemura M."/>
            <person name="Hamada M."/>
            <person name="Hirano S."/>
            <person name="Kobayashi K."/>
            <person name="Ohshiro T."/>
            <person name="Kobayashi T."/>
            <person name="Terahara T."/>
        </authorList>
    </citation>
    <scope>NUCLEOTIDE SEQUENCE</scope>
    <source>
        <strain evidence="4">KM77-8</strain>
    </source>
</reference>
<dbReference type="InterPro" id="IPR024517">
    <property type="entry name" value="Glycogen_phosphorylase_DUF3417"/>
</dbReference>
<dbReference type="EMBL" id="AP035768">
    <property type="protein sequence ID" value="BFO15421.1"/>
    <property type="molecule type" value="Genomic_DNA"/>
</dbReference>
<dbReference type="InterPro" id="IPR000811">
    <property type="entry name" value="Glyco_trans_35"/>
</dbReference>
<feature type="region of interest" description="Disordered" evidence="2">
    <location>
        <begin position="177"/>
        <end position="234"/>
    </location>
</feature>
<gene>
    <name evidence="4" type="ORF">SHKM778_18090</name>
</gene>
<dbReference type="PANTHER" id="PTHR42655">
    <property type="entry name" value="GLYCOGEN PHOSPHORYLASE"/>
    <property type="match status" value="1"/>
</dbReference>
<dbReference type="GO" id="GO:0008184">
    <property type="term" value="F:glycogen phosphorylase activity"/>
    <property type="evidence" value="ECO:0007669"/>
    <property type="project" value="InterPro"/>
</dbReference>
<evidence type="ECO:0000256" key="2">
    <source>
        <dbReference type="SAM" id="MobiDB-lite"/>
    </source>
</evidence>
<dbReference type="PANTHER" id="PTHR42655:SF1">
    <property type="entry name" value="GLYCOGEN PHOSPHORYLASE"/>
    <property type="match status" value="1"/>
</dbReference>
<dbReference type="GO" id="GO:0005975">
    <property type="term" value="P:carbohydrate metabolic process"/>
    <property type="evidence" value="ECO:0007669"/>
    <property type="project" value="InterPro"/>
</dbReference>
<feature type="domain" description="DUF3417" evidence="3">
    <location>
        <begin position="13"/>
        <end position="120"/>
    </location>
</feature>
<dbReference type="AlphaFoldDB" id="A0AAT9HD80"/>
<name>A0AAT9HD80_9ACTN</name>
<dbReference type="Pfam" id="PF11897">
    <property type="entry name" value="DUF3417"/>
    <property type="match status" value="1"/>
</dbReference>
<dbReference type="Pfam" id="PF00343">
    <property type="entry name" value="Phosphorylase"/>
    <property type="match status" value="1"/>
</dbReference>
<sequence>MKAIRRFTVRPVLPEPLRPLSDLARNLRWSWHAETRDLFRSVDPGRWAAAGADPVRLLGSVAAERLTELAGDRDFLDRLDAVAAGLDAYMTGERWYQAQPDRLPTAVAYFSPEFGITAALPQYSGGLGILAGDHLKAASDLGVPLIGVGLLYRHGYFRQSLSRDGWQQEHYPVLDPNELPLDQLKQPDGTPPRSPSPCPATARCGPGSGWPRWAGSRSSCSTPTSRRTTSANAG</sequence>
<feature type="compositionally biased region" description="Pro residues" evidence="2">
    <location>
        <begin position="189"/>
        <end position="198"/>
    </location>
</feature>
<reference evidence="4" key="1">
    <citation type="submission" date="2024-06" db="EMBL/GenBank/DDBJ databases">
        <authorList>
            <consortium name="consrtm"/>
            <person name="Uemura M."/>
            <person name="Terahara T."/>
        </authorList>
    </citation>
    <scope>NUCLEOTIDE SEQUENCE</scope>
    <source>
        <strain evidence="4">KM77-8</strain>
    </source>
</reference>
<proteinExistence type="inferred from homology"/>
<dbReference type="InterPro" id="IPR052182">
    <property type="entry name" value="Glycogen/Maltodextrin_Phosph"/>
</dbReference>
<comment type="similarity">
    <text evidence="1">Belongs to the glycogen phosphorylase family.</text>
</comment>
<evidence type="ECO:0000256" key="1">
    <source>
        <dbReference type="ARBA" id="ARBA00006047"/>
    </source>
</evidence>
<accession>A0AAT9HD80</accession>
<protein>
    <recommendedName>
        <fullName evidence="3">DUF3417 domain-containing protein</fullName>
    </recommendedName>
</protein>